<dbReference type="RefSeq" id="WP_089767512.1">
    <property type="nucleotide sequence ID" value="NZ_FNPB01000008.1"/>
</dbReference>
<dbReference type="Pfam" id="PF06240">
    <property type="entry name" value="COXG"/>
    <property type="match status" value="1"/>
</dbReference>
<organism evidence="1 2">
    <name type="scientific">Halobellus clavatus</name>
    <dbReference type="NCBI Taxonomy" id="660517"/>
    <lineage>
        <taxon>Archaea</taxon>
        <taxon>Methanobacteriati</taxon>
        <taxon>Methanobacteriota</taxon>
        <taxon>Stenosarchaea group</taxon>
        <taxon>Halobacteria</taxon>
        <taxon>Halobacteriales</taxon>
        <taxon>Haloferacaceae</taxon>
        <taxon>Halobellus</taxon>
    </lineage>
</organism>
<dbReference type="Gene3D" id="3.30.530.20">
    <property type="match status" value="1"/>
</dbReference>
<dbReference type="EMBL" id="FNPB01000008">
    <property type="protein sequence ID" value="SDY18467.1"/>
    <property type="molecule type" value="Genomic_DNA"/>
</dbReference>
<dbReference type="STRING" id="660517.SAMN04487946_10833"/>
<dbReference type="PANTHER" id="PTHR38588">
    <property type="entry name" value="BLL0334 PROTEIN"/>
    <property type="match status" value="1"/>
</dbReference>
<name>A0A1H3HSM1_9EURY</name>
<proteinExistence type="predicted"/>
<evidence type="ECO:0000313" key="2">
    <source>
        <dbReference type="Proteomes" id="UP000199170"/>
    </source>
</evidence>
<dbReference type="AlphaFoldDB" id="A0A1H3HSM1"/>
<reference evidence="2" key="1">
    <citation type="submission" date="2016-10" db="EMBL/GenBank/DDBJ databases">
        <authorList>
            <person name="Varghese N."/>
            <person name="Submissions S."/>
        </authorList>
    </citation>
    <scope>NUCLEOTIDE SEQUENCE [LARGE SCALE GENOMIC DNA]</scope>
    <source>
        <strain evidence="2">CGMCC 1.10118</strain>
    </source>
</reference>
<dbReference type="SUPFAM" id="SSF55961">
    <property type="entry name" value="Bet v1-like"/>
    <property type="match status" value="1"/>
</dbReference>
<dbReference type="OrthoDB" id="194810at2157"/>
<evidence type="ECO:0000313" key="1">
    <source>
        <dbReference type="EMBL" id="SDY18467.1"/>
    </source>
</evidence>
<protein>
    <submittedName>
        <fullName evidence="1">Carbon monoxide dehydrogenase subunit G</fullName>
    </submittedName>
</protein>
<dbReference type="PANTHER" id="PTHR38588:SF1">
    <property type="entry name" value="BLL0334 PROTEIN"/>
    <property type="match status" value="1"/>
</dbReference>
<dbReference type="Proteomes" id="UP000199170">
    <property type="component" value="Unassembled WGS sequence"/>
</dbReference>
<keyword evidence="2" id="KW-1185">Reference proteome</keyword>
<gene>
    <name evidence="1" type="ORF">SAMN04487946_10833</name>
</gene>
<sequence>MEFEGEFELDGVPPEKAWIVLSDPMAVRDSLKGCQYITPMGEDFNFDEYEAKEDVEMLPEADPDTVADRAFVAGQKYAALMQVGVGSVKPRFETTVTIDDRDDEEFEMLASGGGDASGSSFSMNSGMRIHELDDGDGARIEWWTEADVSGRIAQLGSRVINPVANKIVNNFFGSIEKQMSDVDEETNSGVTDRLRNML</sequence>
<dbReference type="InterPro" id="IPR010419">
    <property type="entry name" value="CO_DH_gsu"/>
</dbReference>
<dbReference type="InterPro" id="IPR023393">
    <property type="entry name" value="START-like_dom_sf"/>
</dbReference>
<accession>A0A1H3HSM1</accession>